<dbReference type="PROSITE" id="PS50076">
    <property type="entry name" value="DNAJ_2"/>
    <property type="match status" value="1"/>
</dbReference>
<dbReference type="CDD" id="cd06257">
    <property type="entry name" value="DnaJ"/>
    <property type="match status" value="1"/>
</dbReference>
<dbReference type="EMBL" id="OY731408">
    <property type="protein sequence ID" value="CAJ1978127.1"/>
    <property type="molecule type" value="Genomic_DNA"/>
</dbReference>
<dbReference type="PANTHER" id="PTHR44094">
    <property type="entry name" value="DNAJ HEAT SHOCK N-TERMINAL DOMAIN-CONTAINING PROTEIN"/>
    <property type="match status" value="1"/>
</dbReference>
<evidence type="ECO:0000259" key="1">
    <source>
        <dbReference type="PROSITE" id="PS50076"/>
    </source>
</evidence>
<dbReference type="Pfam" id="PF00226">
    <property type="entry name" value="DnaJ"/>
    <property type="match status" value="1"/>
</dbReference>
<dbReference type="Gramene" id="rna-AYBTSS11_LOCUS30312">
    <property type="protein sequence ID" value="CAJ1978127.1"/>
    <property type="gene ID" value="gene-AYBTSS11_LOCUS30312"/>
</dbReference>
<evidence type="ECO:0000313" key="2">
    <source>
        <dbReference type="EMBL" id="CAJ1978127.1"/>
    </source>
</evidence>
<dbReference type="InterPro" id="IPR018253">
    <property type="entry name" value="DnaJ_domain_CS"/>
</dbReference>
<dbReference type="SMART" id="SM00271">
    <property type="entry name" value="DnaJ"/>
    <property type="match status" value="1"/>
</dbReference>
<accession>A0AA86W471</accession>
<name>A0AA86W471_9FABA</name>
<dbReference type="InterPro" id="IPR036869">
    <property type="entry name" value="J_dom_sf"/>
</dbReference>
<feature type="non-terminal residue" evidence="2">
    <location>
        <position position="132"/>
    </location>
</feature>
<sequence length="132" mass="14742">MVKDTAYYDILGVTFDASTADIKKAYYVKARIVHPDKNPGDPKAAENFQKLGEAYQVLSDPGKREAYDNNGKEGLPQESMMDPSAVFGMLFGSEVFEEYIGKLALASLASIEIDEDIQDPEVQRQKIQEKMK</sequence>
<proteinExistence type="predicted"/>
<dbReference type="Proteomes" id="UP001189624">
    <property type="component" value="Chromosome 11"/>
</dbReference>
<feature type="domain" description="J" evidence="1">
    <location>
        <begin position="6"/>
        <end position="71"/>
    </location>
</feature>
<keyword evidence="3" id="KW-1185">Reference proteome</keyword>
<protein>
    <recommendedName>
        <fullName evidence="1">J domain-containing protein</fullName>
    </recommendedName>
</protein>
<organism evidence="2 3">
    <name type="scientific">Sphenostylis stenocarpa</name>
    <dbReference type="NCBI Taxonomy" id="92480"/>
    <lineage>
        <taxon>Eukaryota</taxon>
        <taxon>Viridiplantae</taxon>
        <taxon>Streptophyta</taxon>
        <taxon>Embryophyta</taxon>
        <taxon>Tracheophyta</taxon>
        <taxon>Spermatophyta</taxon>
        <taxon>Magnoliopsida</taxon>
        <taxon>eudicotyledons</taxon>
        <taxon>Gunneridae</taxon>
        <taxon>Pentapetalae</taxon>
        <taxon>rosids</taxon>
        <taxon>fabids</taxon>
        <taxon>Fabales</taxon>
        <taxon>Fabaceae</taxon>
        <taxon>Papilionoideae</taxon>
        <taxon>50 kb inversion clade</taxon>
        <taxon>NPAAA clade</taxon>
        <taxon>indigoferoid/millettioid clade</taxon>
        <taxon>Phaseoleae</taxon>
        <taxon>Sphenostylis</taxon>
    </lineage>
</organism>
<dbReference type="PRINTS" id="PR00625">
    <property type="entry name" value="JDOMAIN"/>
</dbReference>
<dbReference type="PANTHER" id="PTHR44094:SF8">
    <property type="entry name" value="DNAJ HEAT SHOCK N-TERMINAL DOMAIN-CONTAINING PROTEIN-RELATED"/>
    <property type="match status" value="1"/>
</dbReference>
<dbReference type="InterPro" id="IPR001623">
    <property type="entry name" value="DnaJ_domain"/>
</dbReference>
<reference evidence="2" key="1">
    <citation type="submission" date="2023-10" db="EMBL/GenBank/DDBJ databases">
        <authorList>
            <person name="Domelevo Entfellner J.-B."/>
        </authorList>
    </citation>
    <scope>NUCLEOTIDE SEQUENCE</scope>
</reference>
<dbReference type="PROSITE" id="PS00636">
    <property type="entry name" value="DNAJ_1"/>
    <property type="match status" value="1"/>
</dbReference>
<dbReference type="AlphaFoldDB" id="A0AA86W471"/>
<evidence type="ECO:0000313" key="3">
    <source>
        <dbReference type="Proteomes" id="UP001189624"/>
    </source>
</evidence>
<gene>
    <name evidence="2" type="ORF">AYBTSS11_LOCUS30312</name>
</gene>
<dbReference type="InterPro" id="IPR052423">
    <property type="entry name" value="EMIR"/>
</dbReference>
<dbReference type="SUPFAM" id="SSF46565">
    <property type="entry name" value="Chaperone J-domain"/>
    <property type="match status" value="1"/>
</dbReference>
<dbReference type="Gene3D" id="1.10.287.110">
    <property type="entry name" value="DnaJ domain"/>
    <property type="match status" value="1"/>
</dbReference>